<dbReference type="GO" id="GO:0016787">
    <property type="term" value="F:hydrolase activity"/>
    <property type="evidence" value="ECO:0007669"/>
    <property type="project" value="UniProtKB-KW"/>
</dbReference>
<keyword evidence="2" id="KW-0378">Hydrolase</keyword>
<sequence>MKNAKQVIETFWEIQDGHDYSRLIPLFADDAVFEDPAIGRVEGKEAITQLLHQLTKELADKKMHFEVLEIAGDETVAWSRWLWKRPDGDVEGVGLYKVRDGLLVSYRDFYAVPEE</sequence>
<evidence type="ECO:0000313" key="3">
    <source>
        <dbReference type="Proteomes" id="UP000185192"/>
    </source>
</evidence>
<reference evidence="3" key="1">
    <citation type="submission" date="2016-11" db="EMBL/GenBank/DDBJ databases">
        <authorList>
            <person name="Varghese N."/>
            <person name="Submissions S."/>
        </authorList>
    </citation>
    <scope>NUCLEOTIDE SEQUENCE [LARGE SCALE GENOMIC DNA]</scope>
    <source>
        <strain evidence="3">DSM 22363</strain>
    </source>
</reference>
<dbReference type="EMBL" id="FSQW01000001">
    <property type="protein sequence ID" value="SIN61384.1"/>
    <property type="molecule type" value="Genomic_DNA"/>
</dbReference>
<gene>
    <name evidence="2" type="ORF">SAMN02745824_0872</name>
</gene>
<dbReference type="Proteomes" id="UP000185192">
    <property type="component" value="Unassembled WGS sequence"/>
</dbReference>
<proteinExistence type="predicted"/>
<dbReference type="Pfam" id="PF12680">
    <property type="entry name" value="SnoaL_2"/>
    <property type="match status" value="1"/>
</dbReference>
<evidence type="ECO:0000259" key="1">
    <source>
        <dbReference type="Pfam" id="PF12680"/>
    </source>
</evidence>
<protein>
    <submittedName>
        <fullName evidence="2">Limonene-1,2-epoxide hydrolase</fullName>
    </submittedName>
</protein>
<dbReference type="SUPFAM" id="SSF54427">
    <property type="entry name" value="NTF2-like"/>
    <property type="match status" value="1"/>
</dbReference>
<dbReference type="STRING" id="1123272.SAMN02745824_0872"/>
<keyword evidence="3" id="KW-1185">Reference proteome</keyword>
<evidence type="ECO:0000313" key="2">
    <source>
        <dbReference type="EMBL" id="SIN61384.1"/>
    </source>
</evidence>
<dbReference type="RefSeq" id="WP_074203883.1">
    <property type="nucleotide sequence ID" value="NZ_FSQW01000001.1"/>
</dbReference>
<dbReference type="OrthoDB" id="5732163at2"/>
<dbReference type="InterPro" id="IPR037401">
    <property type="entry name" value="SnoaL-like"/>
</dbReference>
<feature type="domain" description="SnoaL-like" evidence="1">
    <location>
        <begin position="9"/>
        <end position="105"/>
    </location>
</feature>
<dbReference type="AlphaFoldDB" id="A0A1N6CSL4"/>
<name>A0A1N6CSL4_9SPHN</name>
<dbReference type="Gene3D" id="3.10.450.50">
    <property type="match status" value="1"/>
</dbReference>
<organism evidence="2 3">
    <name type="scientific">Parasphingorhabdus marina DSM 22363</name>
    <dbReference type="NCBI Taxonomy" id="1123272"/>
    <lineage>
        <taxon>Bacteria</taxon>
        <taxon>Pseudomonadati</taxon>
        <taxon>Pseudomonadota</taxon>
        <taxon>Alphaproteobacteria</taxon>
        <taxon>Sphingomonadales</taxon>
        <taxon>Sphingomonadaceae</taxon>
        <taxon>Parasphingorhabdus</taxon>
    </lineage>
</organism>
<dbReference type="InterPro" id="IPR032710">
    <property type="entry name" value="NTF2-like_dom_sf"/>
</dbReference>
<accession>A0A1N6CSL4</accession>